<dbReference type="PROSITE" id="PS51257">
    <property type="entry name" value="PROKAR_LIPOPROTEIN"/>
    <property type="match status" value="1"/>
</dbReference>
<dbReference type="InterPro" id="IPR015943">
    <property type="entry name" value="WD40/YVTN_repeat-like_dom_sf"/>
</dbReference>
<proteinExistence type="predicted"/>
<evidence type="ECO:0000313" key="4">
    <source>
        <dbReference type="EMBL" id="AZA48003.1"/>
    </source>
</evidence>
<evidence type="ECO:0000256" key="1">
    <source>
        <dbReference type="ARBA" id="ARBA00022729"/>
    </source>
</evidence>
<accession>A0A3G6M444</accession>
<dbReference type="InterPro" id="IPR011045">
    <property type="entry name" value="N2O_reductase_N"/>
</dbReference>
<reference evidence="5 6" key="1">
    <citation type="submission" date="2018-06" db="EMBL/GenBank/DDBJ databases">
        <authorList>
            <consortium name="Pathogen Informatics"/>
            <person name="Doyle S."/>
        </authorList>
    </citation>
    <scope>NUCLEOTIDE SEQUENCE [LARGE SCALE GENOMIC DNA]</scope>
    <source>
        <strain evidence="5 6">NCTC13533</strain>
    </source>
</reference>
<dbReference type="Proteomes" id="UP000273270">
    <property type="component" value="Chromosome"/>
</dbReference>
<dbReference type="EMBL" id="CP033920">
    <property type="protein sequence ID" value="AZA48003.1"/>
    <property type="molecule type" value="Genomic_DNA"/>
</dbReference>
<keyword evidence="1 2" id="KW-0732">Signal</keyword>
<name>A0A376ERR9_CHRCU</name>
<dbReference type="Gene3D" id="2.130.10.10">
    <property type="entry name" value="YVTN repeat-like/Quinoprotein amine dehydrogenase"/>
    <property type="match status" value="2"/>
</dbReference>
<dbReference type="SUPFAM" id="SSF50974">
    <property type="entry name" value="Nitrous oxide reductase, N-terminal domain"/>
    <property type="match status" value="1"/>
</dbReference>
<reference evidence="7" key="3">
    <citation type="submission" date="2018-11" db="EMBL/GenBank/DDBJ databases">
        <title>Proposal to divide the Flavobacteriaceae and reorganize its genera based on Amino Acid Identity values calculated from whole genome sequences.</title>
        <authorList>
            <person name="Nicholson A.C."/>
            <person name="Gulvik C.A."/>
            <person name="Whitney A.M."/>
            <person name="Humrighouse B.W."/>
            <person name="Bell M."/>
            <person name="Holmes B."/>
            <person name="Steigerwalt A.G."/>
            <person name="Villarma A."/>
            <person name="Sheth M."/>
            <person name="Batra D."/>
            <person name="Pryor J."/>
            <person name="Bernardet J.-F."/>
            <person name="Hugo C."/>
            <person name="Kampfer P."/>
            <person name="Newman J."/>
            <person name="McQuiston J.R."/>
        </authorList>
    </citation>
    <scope>NUCLEOTIDE SEQUENCE [LARGE SCALE GENOMIC DNA]</scope>
    <source>
        <strain evidence="7">G0188</strain>
    </source>
</reference>
<dbReference type="RefSeq" id="WP_123877721.1">
    <property type="nucleotide sequence ID" value="NZ_CP033920.1"/>
</dbReference>
<sequence>MKKFFTPTLVVILTMLFVMVSSCGNNDNSNTNSSNTDKPSSLPRAKVYVANEAGGSVSVIDLQDSLKTTSIDLSDSAGTMFMAHNVQVAPNGKSVWVAAAGMDSSKTNYLIVIDPNSGTIKERVLLGKDLHVAHVVLDDQSKNAFVTAGATNEVIQVDATTYQVVRKFDLGAKHAPHGLRYAKGKLYVANMDGKSMSVITVADGKVTDIPLGGIAPQVAVTRDDKFIFISLYDTKEVIQYDLKNGQLNRIPLPATAQGPIQLYATPDSKLLYVADQGELLGRPVSNEVYVIDIPNAKVISTIKVGKKAHGVVVSNDGKSVFVTNTLDNTVSVIDVASQKVIHTIPVGKGPNGISYWFETGGMP</sequence>
<gene>
    <name evidence="4" type="ORF">EG346_07270</name>
    <name evidence="5" type="ORF">NCTC13533_05399</name>
</gene>
<evidence type="ECO:0000313" key="6">
    <source>
        <dbReference type="Proteomes" id="UP000255224"/>
    </source>
</evidence>
<dbReference type="OrthoDB" id="9803927at2"/>
<keyword evidence="5" id="KW-0456">Lyase</keyword>
<accession>A0A376ERR9</accession>
<organism evidence="5 6">
    <name type="scientific">Chryseobacterium carnipullorum</name>
    <dbReference type="NCBI Taxonomy" id="1124835"/>
    <lineage>
        <taxon>Bacteria</taxon>
        <taxon>Pseudomonadati</taxon>
        <taxon>Bacteroidota</taxon>
        <taxon>Flavobacteriia</taxon>
        <taxon>Flavobacteriales</taxon>
        <taxon>Weeksellaceae</taxon>
        <taxon>Chryseobacterium group</taxon>
        <taxon>Chryseobacterium</taxon>
    </lineage>
</organism>
<dbReference type="PANTHER" id="PTHR47197">
    <property type="entry name" value="PROTEIN NIRF"/>
    <property type="match status" value="1"/>
</dbReference>
<dbReference type="AlphaFoldDB" id="A0A376ERR9"/>
<feature type="signal peptide" evidence="2">
    <location>
        <begin position="1"/>
        <end position="23"/>
    </location>
</feature>
<keyword evidence="7" id="KW-1185">Reference proteome</keyword>
<dbReference type="PANTHER" id="PTHR47197:SF3">
    <property type="entry name" value="DIHYDRO-HEME D1 DEHYDROGENASE"/>
    <property type="match status" value="1"/>
</dbReference>
<evidence type="ECO:0000313" key="7">
    <source>
        <dbReference type="Proteomes" id="UP000273270"/>
    </source>
</evidence>
<evidence type="ECO:0000313" key="5">
    <source>
        <dbReference type="EMBL" id="STD13343.1"/>
    </source>
</evidence>
<dbReference type="EMBL" id="UFVQ01000003">
    <property type="protein sequence ID" value="STD13343.1"/>
    <property type="molecule type" value="Genomic_DNA"/>
</dbReference>
<reference evidence="4" key="2">
    <citation type="submission" date="2018-11" db="EMBL/GenBank/DDBJ databases">
        <title>Proposal to divide the Flavobacteriaceae and reorganize its genera based on Amino Acid Identity values calculated from whole genome sequences.</title>
        <authorList>
            <person name="Nicholson A.C."/>
            <person name="Gulvik C.A."/>
            <person name="Whitney A.M."/>
            <person name="Humrighouse B.W."/>
            <person name="Bell M."/>
            <person name="Holmes B."/>
            <person name="Steigerwalt A."/>
            <person name="Villarma A."/>
            <person name="Sheth M."/>
            <person name="Batra D."/>
            <person name="Pryor J."/>
            <person name="Bernardet J.-F."/>
            <person name="Hugo C."/>
            <person name="Kampfer P."/>
            <person name="Newman J."/>
            <person name="Mcquiston J.R."/>
        </authorList>
    </citation>
    <scope>NUCLEOTIDE SEQUENCE [LARGE SCALE GENOMIC DNA]</scope>
    <source>
        <strain evidence="4">G0188</strain>
    </source>
</reference>
<dbReference type="NCBIfam" id="TIGR02276">
    <property type="entry name" value="beta_rpt_yvtn"/>
    <property type="match status" value="1"/>
</dbReference>
<dbReference type="KEGG" id="ccau:EG346_07270"/>
<dbReference type="Pfam" id="PF21783">
    <property type="entry name" value="YNCE"/>
    <property type="match status" value="1"/>
</dbReference>
<dbReference type="InterPro" id="IPR051200">
    <property type="entry name" value="Host-pathogen_enzymatic-act"/>
</dbReference>
<dbReference type="InterPro" id="IPR048433">
    <property type="entry name" value="YNCE-like_beta-prop"/>
</dbReference>
<feature type="domain" description="YNCE-like beta-propeller" evidence="3">
    <location>
        <begin position="46"/>
        <end position="353"/>
    </location>
</feature>
<dbReference type="InterPro" id="IPR011964">
    <property type="entry name" value="YVTN_b-propeller_repeat"/>
</dbReference>
<evidence type="ECO:0000259" key="3">
    <source>
        <dbReference type="Pfam" id="PF21783"/>
    </source>
</evidence>
<dbReference type="Proteomes" id="UP000255224">
    <property type="component" value="Unassembled WGS sequence"/>
</dbReference>
<feature type="chain" id="PRO_5044586235" evidence="2">
    <location>
        <begin position="24"/>
        <end position="363"/>
    </location>
</feature>
<dbReference type="GO" id="GO:0016829">
    <property type="term" value="F:lyase activity"/>
    <property type="evidence" value="ECO:0007669"/>
    <property type="project" value="UniProtKB-KW"/>
</dbReference>
<evidence type="ECO:0000256" key="2">
    <source>
        <dbReference type="SAM" id="SignalP"/>
    </source>
</evidence>
<protein>
    <submittedName>
        <fullName evidence="5">Streptogramin lyase</fullName>
    </submittedName>
</protein>